<evidence type="ECO:0000313" key="6">
    <source>
        <dbReference type="EMBL" id="MCX2983450.1"/>
    </source>
</evidence>
<keyword evidence="7" id="KW-1185">Reference proteome</keyword>
<keyword evidence="2" id="KW-0238">DNA-binding</keyword>
<keyword evidence="4" id="KW-0804">Transcription</keyword>
<feature type="domain" description="HTH araC/xylS-type" evidence="5">
    <location>
        <begin position="233"/>
        <end position="331"/>
    </location>
</feature>
<evidence type="ECO:0000313" key="7">
    <source>
        <dbReference type="Proteomes" id="UP001143362"/>
    </source>
</evidence>
<dbReference type="SUPFAM" id="SSF46689">
    <property type="entry name" value="Homeodomain-like"/>
    <property type="match status" value="1"/>
</dbReference>
<gene>
    <name evidence="6" type="ORF">EYC98_21535</name>
</gene>
<evidence type="ECO:0000256" key="3">
    <source>
        <dbReference type="ARBA" id="ARBA00023159"/>
    </source>
</evidence>
<comment type="caution">
    <text evidence="6">The sequence shown here is derived from an EMBL/GenBank/DDBJ whole genome shotgun (WGS) entry which is preliminary data.</text>
</comment>
<keyword evidence="3" id="KW-0010">Activator</keyword>
<evidence type="ECO:0000259" key="5">
    <source>
        <dbReference type="PROSITE" id="PS01124"/>
    </source>
</evidence>
<dbReference type="InterPro" id="IPR037923">
    <property type="entry name" value="HTH-like"/>
</dbReference>
<dbReference type="SMART" id="SM00342">
    <property type="entry name" value="HTH_ARAC"/>
    <property type="match status" value="1"/>
</dbReference>
<dbReference type="InterPro" id="IPR050204">
    <property type="entry name" value="AraC_XylS_family_regulators"/>
</dbReference>
<dbReference type="EMBL" id="SHNN01000009">
    <property type="protein sequence ID" value="MCX2983450.1"/>
    <property type="molecule type" value="Genomic_DNA"/>
</dbReference>
<reference evidence="6" key="1">
    <citation type="submission" date="2019-02" db="EMBL/GenBank/DDBJ databases">
        <authorList>
            <person name="Li S.-H."/>
        </authorList>
    </citation>
    <scope>NUCLEOTIDE SEQUENCE</scope>
    <source>
        <strain evidence="6">IMCC14734</strain>
    </source>
</reference>
<proteinExistence type="predicted"/>
<evidence type="ECO:0000256" key="1">
    <source>
        <dbReference type="ARBA" id="ARBA00023015"/>
    </source>
</evidence>
<dbReference type="InterPro" id="IPR009057">
    <property type="entry name" value="Homeodomain-like_sf"/>
</dbReference>
<dbReference type="Proteomes" id="UP001143362">
    <property type="component" value="Unassembled WGS sequence"/>
</dbReference>
<dbReference type="InterPro" id="IPR018060">
    <property type="entry name" value="HTH_AraC"/>
</dbReference>
<dbReference type="Pfam" id="PF12833">
    <property type="entry name" value="HTH_18"/>
    <property type="match status" value="1"/>
</dbReference>
<dbReference type="PROSITE" id="PS01124">
    <property type="entry name" value="HTH_ARAC_FAMILY_2"/>
    <property type="match status" value="1"/>
</dbReference>
<organism evidence="6 7">
    <name type="scientific">Candidatus Litorirhabdus singularis</name>
    <dbReference type="NCBI Taxonomy" id="2518993"/>
    <lineage>
        <taxon>Bacteria</taxon>
        <taxon>Pseudomonadati</taxon>
        <taxon>Pseudomonadota</taxon>
        <taxon>Gammaproteobacteria</taxon>
        <taxon>Cellvibrionales</taxon>
        <taxon>Halieaceae</taxon>
        <taxon>Candidatus Litorirhabdus</taxon>
    </lineage>
</organism>
<protein>
    <submittedName>
        <fullName evidence="6">AraC family transcriptional regulator</fullName>
    </submittedName>
</protein>
<accession>A0ABT3TNV4</accession>
<name>A0ABT3TNV4_9GAMM</name>
<sequence length="331" mass="35803">MDALSDLLKTIQLSAKIYACRAVGGPWNMQVHYRPQGIFHTVVQGQCYLREGGSDNLVLLQTGDGVAFPTGGAHWISDSPGSQDLGAENVVKVMGDDGLLLLKTGEITVSAPDSGPWGNASRMAAPADGDSPGNDQVTILLSGTLSYDSSLNHPFLESLPCFIQASSKSTADLHRHNVLTNLLIEESFGSYPGKRLMVDHLAEVLFVQLLRVHMRKMKQSSGYMAALSDPHIGVALNLIHTETDQKWTVEALSRASAMGRTAFTQKFVDMVGDTPKSYLTNTRLMQAKAKLKNTHDSMLSIAESAGYASEAAFGKAIKQHFNTTPGELRKK</sequence>
<dbReference type="InterPro" id="IPR018062">
    <property type="entry name" value="HTH_AraC-typ_CS"/>
</dbReference>
<dbReference type="Gene3D" id="1.10.10.60">
    <property type="entry name" value="Homeodomain-like"/>
    <property type="match status" value="1"/>
</dbReference>
<dbReference type="PROSITE" id="PS00041">
    <property type="entry name" value="HTH_ARAC_FAMILY_1"/>
    <property type="match status" value="1"/>
</dbReference>
<dbReference type="SUPFAM" id="SSF51215">
    <property type="entry name" value="Regulatory protein AraC"/>
    <property type="match status" value="1"/>
</dbReference>
<dbReference type="PANTHER" id="PTHR46796">
    <property type="entry name" value="HTH-TYPE TRANSCRIPTIONAL ACTIVATOR RHAS-RELATED"/>
    <property type="match status" value="1"/>
</dbReference>
<dbReference type="RefSeq" id="WP_279247491.1">
    <property type="nucleotide sequence ID" value="NZ_SHNN01000009.1"/>
</dbReference>
<dbReference type="InterPro" id="IPR032783">
    <property type="entry name" value="AraC_lig"/>
</dbReference>
<dbReference type="Pfam" id="PF12852">
    <property type="entry name" value="Cupin_6"/>
    <property type="match status" value="1"/>
</dbReference>
<keyword evidence="1" id="KW-0805">Transcription regulation</keyword>
<evidence type="ECO:0000256" key="4">
    <source>
        <dbReference type="ARBA" id="ARBA00023163"/>
    </source>
</evidence>
<dbReference type="PANTHER" id="PTHR46796:SF7">
    <property type="entry name" value="ARAC FAMILY TRANSCRIPTIONAL REGULATOR"/>
    <property type="match status" value="1"/>
</dbReference>
<evidence type="ECO:0000256" key="2">
    <source>
        <dbReference type="ARBA" id="ARBA00023125"/>
    </source>
</evidence>